<name>A0ABV9JDI6_9LACT</name>
<proteinExistence type="predicted"/>
<protein>
    <submittedName>
        <fullName evidence="2">GNAT family N-acetyltransferase</fullName>
    </submittedName>
</protein>
<accession>A0ABV9JDI6</accession>
<evidence type="ECO:0000259" key="1">
    <source>
        <dbReference type="PROSITE" id="PS51186"/>
    </source>
</evidence>
<dbReference type="PANTHER" id="PTHR43072:SF60">
    <property type="entry name" value="L-2,4-DIAMINOBUTYRIC ACID ACETYLTRANSFERASE"/>
    <property type="match status" value="1"/>
</dbReference>
<evidence type="ECO:0000313" key="2">
    <source>
        <dbReference type="EMBL" id="MFC4652770.1"/>
    </source>
</evidence>
<dbReference type="SUPFAM" id="SSF55729">
    <property type="entry name" value="Acyl-CoA N-acyltransferases (Nat)"/>
    <property type="match status" value="1"/>
</dbReference>
<feature type="domain" description="N-acetyltransferase" evidence="1">
    <location>
        <begin position="8"/>
        <end position="170"/>
    </location>
</feature>
<dbReference type="RefSeq" id="WP_213533032.1">
    <property type="nucleotide sequence ID" value="NZ_BOVQ01000001.1"/>
</dbReference>
<comment type="caution">
    <text evidence="2">The sequence shown here is derived from an EMBL/GenBank/DDBJ whole genome shotgun (WGS) entry which is preliminary data.</text>
</comment>
<gene>
    <name evidence="2" type="ORF">ACFO26_07590</name>
</gene>
<reference evidence="3" key="1">
    <citation type="journal article" date="2019" name="Int. J. Syst. Evol. Microbiol.">
        <title>The Global Catalogue of Microorganisms (GCM) 10K type strain sequencing project: providing services to taxonomists for standard genome sequencing and annotation.</title>
        <authorList>
            <consortium name="The Broad Institute Genomics Platform"/>
            <consortium name="The Broad Institute Genome Sequencing Center for Infectious Disease"/>
            <person name="Wu L."/>
            <person name="Ma J."/>
        </authorList>
    </citation>
    <scope>NUCLEOTIDE SEQUENCE [LARGE SCALE GENOMIC DNA]</scope>
    <source>
        <strain evidence="3">CCUG 63287</strain>
    </source>
</reference>
<evidence type="ECO:0000313" key="3">
    <source>
        <dbReference type="Proteomes" id="UP001595987"/>
    </source>
</evidence>
<dbReference type="Gene3D" id="3.40.630.30">
    <property type="match status" value="1"/>
</dbReference>
<sequence length="170" mass="19256">MTVQLGKYFLTELSKKDETEIVRFFAHSADFARLTSGKSEPEEDFLTLINELPEGKNPADKIVFGLVDKSGKVLAVIDLLRDFPEDGEWMIGLLEILPELRGKGLGKELHTEIVAFAKKAGAKSLRIGVFLDNPQALKFWESLGYQTFKQVKLTFGEKNHETAVMRRKIW</sequence>
<dbReference type="InterPro" id="IPR016181">
    <property type="entry name" value="Acyl_CoA_acyltransferase"/>
</dbReference>
<dbReference type="Pfam" id="PF00583">
    <property type="entry name" value="Acetyltransf_1"/>
    <property type="match status" value="1"/>
</dbReference>
<organism evidence="2 3">
    <name type="scientific">Lactococcus nasutitermitis</name>
    <dbReference type="NCBI Taxonomy" id="1652957"/>
    <lineage>
        <taxon>Bacteria</taxon>
        <taxon>Bacillati</taxon>
        <taxon>Bacillota</taxon>
        <taxon>Bacilli</taxon>
        <taxon>Lactobacillales</taxon>
        <taxon>Streptococcaceae</taxon>
        <taxon>Lactococcus</taxon>
    </lineage>
</organism>
<dbReference type="CDD" id="cd04301">
    <property type="entry name" value="NAT_SF"/>
    <property type="match status" value="1"/>
</dbReference>
<dbReference type="InterPro" id="IPR000182">
    <property type="entry name" value="GNAT_dom"/>
</dbReference>
<dbReference type="EMBL" id="JBHSGD010000005">
    <property type="protein sequence ID" value="MFC4652770.1"/>
    <property type="molecule type" value="Genomic_DNA"/>
</dbReference>
<dbReference type="PANTHER" id="PTHR43072">
    <property type="entry name" value="N-ACETYLTRANSFERASE"/>
    <property type="match status" value="1"/>
</dbReference>
<keyword evidence="3" id="KW-1185">Reference proteome</keyword>
<dbReference type="PROSITE" id="PS51186">
    <property type="entry name" value="GNAT"/>
    <property type="match status" value="1"/>
</dbReference>
<dbReference type="Proteomes" id="UP001595987">
    <property type="component" value="Unassembled WGS sequence"/>
</dbReference>